<feature type="region of interest" description="Disordered" evidence="1">
    <location>
        <begin position="115"/>
        <end position="194"/>
    </location>
</feature>
<feature type="compositionally biased region" description="Acidic residues" evidence="1">
    <location>
        <begin position="542"/>
        <end position="552"/>
    </location>
</feature>
<feature type="compositionally biased region" description="Low complexity" evidence="1">
    <location>
        <begin position="29"/>
        <end position="41"/>
    </location>
</feature>
<dbReference type="Proteomes" id="UP000314983">
    <property type="component" value="Chromosome 12"/>
</dbReference>
<feature type="region of interest" description="Disordered" evidence="1">
    <location>
        <begin position="27"/>
        <end position="62"/>
    </location>
</feature>
<evidence type="ECO:0000313" key="2">
    <source>
        <dbReference type="Ensembl" id="ENSEEEP00000060590.1"/>
    </source>
</evidence>
<feature type="compositionally biased region" description="Basic and acidic residues" evidence="1">
    <location>
        <begin position="464"/>
        <end position="480"/>
    </location>
</feature>
<proteinExistence type="predicted"/>
<reference evidence="2" key="3">
    <citation type="submission" date="2025-09" db="UniProtKB">
        <authorList>
            <consortium name="Ensembl"/>
        </authorList>
    </citation>
    <scope>IDENTIFICATION</scope>
</reference>
<reference evidence="2 3" key="1">
    <citation type="submission" date="2020-05" db="EMBL/GenBank/DDBJ databases">
        <title>Electrophorus electricus (electric eel) genome, fEleEle1, primary haplotype.</title>
        <authorList>
            <person name="Myers G."/>
            <person name="Meyer A."/>
            <person name="Fedrigo O."/>
            <person name="Formenti G."/>
            <person name="Rhie A."/>
            <person name="Tracey A."/>
            <person name="Sims Y."/>
            <person name="Jarvis E.D."/>
        </authorList>
    </citation>
    <scope>NUCLEOTIDE SEQUENCE [LARGE SCALE GENOMIC DNA]</scope>
</reference>
<dbReference type="Ensembl" id="ENSEEET00000065684.1">
    <property type="protein sequence ID" value="ENSEEEP00000060590.1"/>
    <property type="gene ID" value="ENSEEEG00000024995.1"/>
</dbReference>
<dbReference type="AlphaFoldDB" id="A0AAY5EV07"/>
<dbReference type="GeneTree" id="ENSGT00940000153322"/>
<feature type="compositionally biased region" description="Acidic residues" evidence="1">
    <location>
        <begin position="560"/>
        <end position="569"/>
    </location>
</feature>
<accession>A0AAY5EV07</accession>
<reference evidence="2" key="2">
    <citation type="submission" date="2025-08" db="UniProtKB">
        <authorList>
            <consortium name="Ensembl"/>
        </authorList>
    </citation>
    <scope>IDENTIFICATION</scope>
</reference>
<dbReference type="InterPro" id="IPR012677">
    <property type="entry name" value="Nucleotide-bd_a/b_plait_sf"/>
</dbReference>
<protein>
    <recommendedName>
        <fullName evidence="4">RRM domain-containing protein</fullName>
    </recommendedName>
</protein>
<feature type="compositionally biased region" description="Low complexity" evidence="1">
    <location>
        <begin position="442"/>
        <end position="463"/>
    </location>
</feature>
<dbReference type="Gene3D" id="3.30.70.330">
    <property type="match status" value="2"/>
</dbReference>
<dbReference type="PANTHER" id="PTHR15592">
    <property type="entry name" value="MATRIN 3/NUCLEAR PROTEIN 220-RELATED"/>
    <property type="match status" value="1"/>
</dbReference>
<organism evidence="2 3">
    <name type="scientific">Electrophorus electricus</name>
    <name type="common">Electric eel</name>
    <name type="synonym">Gymnotus electricus</name>
    <dbReference type="NCBI Taxonomy" id="8005"/>
    <lineage>
        <taxon>Eukaryota</taxon>
        <taxon>Metazoa</taxon>
        <taxon>Chordata</taxon>
        <taxon>Craniata</taxon>
        <taxon>Vertebrata</taxon>
        <taxon>Euteleostomi</taxon>
        <taxon>Actinopterygii</taxon>
        <taxon>Neopterygii</taxon>
        <taxon>Teleostei</taxon>
        <taxon>Ostariophysi</taxon>
        <taxon>Gymnotiformes</taxon>
        <taxon>Gymnotoidei</taxon>
        <taxon>Gymnotidae</taxon>
        <taxon>Electrophorus</taxon>
    </lineage>
</organism>
<feature type="compositionally biased region" description="Basic and acidic residues" evidence="1">
    <location>
        <begin position="530"/>
        <end position="541"/>
    </location>
</feature>
<feature type="compositionally biased region" description="Gly residues" evidence="1">
    <location>
        <begin position="42"/>
        <end position="51"/>
    </location>
</feature>
<evidence type="ECO:0000313" key="3">
    <source>
        <dbReference type="Proteomes" id="UP000314983"/>
    </source>
</evidence>
<evidence type="ECO:0000256" key="1">
    <source>
        <dbReference type="SAM" id="MobiDB-lite"/>
    </source>
</evidence>
<name>A0AAY5EV07_ELEEL</name>
<feature type="region of interest" description="Disordered" evidence="1">
    <location>
        <begin position="435"/>
        <end position="569"/>
    </location>
</feature>
<evidence type="ECO:0008006" key="4">
    <source>
        <dbReference type="Google" id="ProtNLM"/>
    </source>
</evidence>
<sequence length="779" mass="86232">MYKFQSKLCTVGRGLLAAAETLNFSMGESHSNPYSSSSQQLGGMGGLGGGDGQDHDSQLPRRVGSHLSNTMKLFASLGLSPTDLDVLAQVPEENISMETLPHLIMQLNRKVESSRHLAGDLPSHSPDTSYRGGRDDWGDMQGGRLDRSSGQSQSRASQSDFGYGSMQDVSTRSYDMLDYGGGGGGSSSRERQYSELSTDHYRGLGMASSSTSDGLFMQRRMGTPSQGKIQDFLGVMPHMFPHVCSLCDFDVHSAMVSSYSTCLLYPDWDPQMPSRWAGFLSLYAKGRSDGLQGAAPSGRLRQRKGMISNRGMTSKVQSCSVPPKIRSRVVVVKYDCKPVISTQFALADPFGTICKRIVLNNKALLELQTHEEAVALVNFYQKMPAILHGKEVQFYLSNEPLVIEKSDRPERASRNIKGANSQVVGFFVKRGQGRQDRDEVSLKSSSSSSTAKTLSSSQRSTSSIDRESSTEKAEEPKPEDVLAEGSGDEGEDVVEAAKEASQICNGEPAMNRSLDPEASVESEDSAAEPAEDRTHEAKSMEMPEEADLEQEVQSEKPAEPEADQEQEDFTEELKSGLRVVNVVGFKRSYGYLDEILALAKPFGKVVQHLVLDVRPEVELSSEQDAKTMVQFYSGNVIPSVHGETVKMYHSWTYPAIQVRNITHLSFEILTLAESSILDIFHTLKHQGEDAKKFAEACKENPPKFQGKRLVVYVSRKYKQLKHGYRPPSSEPEEKWTLKRERSEEEVKAQINIDRQVLSQRLHSFYPSQILTPSFFSNSN</sequence>
<feature type="compositionally biased region" description="Low complexity" evidence="1">
    <location>
        <begin position="148"/>
        <end position="159"/>
    </location>
</feature>
<keyword evidence="3" id="KW-1185">Reference proteome</keyword>